<keyword evidence="2" id="KW-1185">Reference proteome</keyword>
<organism evidence="1 2">
    <name type="scientific">Catenovulum agarivorans DS-2</name>
    <dbReference type="NCBI Taxonomy" id="1328313"/>
    <lineage>
        <taxon>Bacteria</taxon>
        <taxon>Pseudomonadati</taxon>
        <taxon>Pseudomonadota</taxon>
        <taxon>Gammaproteobacteria</taxon>
        <taxon>Alteromonadales</taxon>
        <taxon>Alteromonadaceae</taxon>
        <taxon>Catenovulum</taxon>
    </lineage>
</organism>
<gene>
    <name evidence="1" type="ORF">DS2_02455</name>
</gene>
<dbReference type="STRING" id="1328313.DS2_02455"/>
<protein>
    <submittedName>
        <fullName evidence="1">SapC family protein</fullName>
    </submittedName>
</protein>
<evidence type="ECO:0000313" key="1">
    <source>
        <dbReference type="EMBL" id="EWH11650.1"/>
    </source>
</evidence>
<reference evidence="1 2" key="1">
    <citation type="journal article" date="2014" name="Genome Announc.">
        <title>Draft Genome Sequence of the Agar-Degrading Bacterium Catenovulum sp. Strain DS-2, Isolated from Intestines of Haliotis diversicolor.</title>
        <authorList>
            <person name="Shan D."/>
            <person name="Li X."/>
            <person name="Gu Z."/>
            <person name="Wei G."/>
            <person name="Gao Z."/>
            <person name="Shao Z."/>
        </authorList>
    </citation>
    <scope>NUCLEOTIDE SEQUENCE [LARGE SCALE GENOMIC DNA]</scope>
    <source>
        <strain evidence="1 2">DS-2</strain>
    </source>
</reference>
<dbReference type="OrthoDB" id="9806524at2"/>
<dbReference type="Pfam" id="PF07277">
    <property type="entry name" value="SapC"/>
    <property type="match status" value="1"/>
</dbReference>
<comment type="caution">
    <text evidence="1">The sequence shown here is derived from an EMBL/GenBank/DDBJ whole genome shotgun (WGS) entry which is preliminary data.</text>
</comment>
<proteinExistence type="predicted"/>
<name>W7R209_9ALTE</name>
<dbReference type="RefSeq" id="WP_035013057.1">
    <property type="nucleotide sequence ID" value="NZ_ARZY01000003.1"/>
</dbReference>
<dbReference type="InterPro" id="IPR010836">
    <property type="entry name" value="SapC"/>
</dbReference>
<evidence type="ECO:0000313" key="2">
    <source>
        <dbReference type="Proteomes" id="UP000019276"/>
    </source>
</evidence>
<dbReference type="EMBL" id="ARZY01000003">
    <property type="protein sequence ID" value="EWH11650.1"/>
    <property type="molecule type" value="Genomic_DNA"/>
</dbReference>
<dbReference type="AlphaFoldDB" id="W7R209"/>
<dbReference type="Proteomes" id="UP000019276">
    <property type="component" value="Unassembled WGS sequence"/>
</dbReference>
<dbReference type="eggNOG" id="COG1262">
    <property type="taxonomic scope" value="Bacteria"/>
</dbReference>
<sequence length="234" mass="26874">MELGIYQKIEILNKDQHFNLKVNPLEGYHFSEQLRECVVTADEFFECAKSLPILFTQNEQKRFVAFALLGIKPQQNVLLDENGQWRAGEYVPAFIRRYPFVFVQEQQQLMLALDASSPSLSQTQGQALFTDQGEATEFTLNVMKFMKQYESACRKTEKIISQFDELRLLEDAQAQMNSGGKNYKIKGFKRINEDKLSELADEQKLQLVNTGAYKLIIAHLMSLGNFKKLSVLAN</sequence>
<accession>W7R209</accession>